<accession>A0A8S5LP18</accession>
<proteinExistence type="predicted"/>
<reference evidence="1" key="1">
    <citation type="journal article" date="2021" name="Proc. Natl. Acad. Sci. U.S.A.">
        <title>A Catalog of Tens of Thousands of Viruses from Human Metagenomes Reveals Hidden Associations with Chronic Diseases.</title>
        <authorList>
            <person name="Tisza M.J."/>
            <person name="Buck C.B."/>
        </authorList>
    </citation>
    <scope>NUCLEOTIDE SEQUENCE</scope>
    <source>
        <strain evidence="1">CtoiW10</strain>
    </source>
</reference>
<dbReference type="EMBL" id="BK015888">
    <property type="protein sequence ID" value="DAD71797.1"/>
    <property type="molecule type" value="Genomic_DNA"/>
</dbReference>
<evidence type="ECO:0000313" key="1">
    <source>
        <dbReference type="EMBL" id="DAD71797.1"/>
    </source>
</evidence>
<name>A0A8S5LP18_9CAUD</name>
<protein>
    <submittedName>
        <fullName evidence="1">Tail protein</fullName>
    </submittedName>
</protein>
<sequence>MTQAERMNDYRKMLRQPFTKLCRLRFLQPDGSTAFALDNNPTGHFAGAFIADGSLSVNLNNGQRRTASVTLANLDGTFDYNINRVWFGNRIALDEGLVLSDGTDFYIQQGVFLVKDPVETLEPAKRTAEYNLVDKWSDLDGTLFGYLESTYEVKAGTNVFDPIVALLKLDRGNGDLVDNVAPVFTEYYNGKTQQLANGTTAKLTDAPYTLRVDSDNGSYADVCLGLAEMLAAWIGYDASGALRIDPSQDDILDSDKPLAWQFSQSEAELLGTEYTEKNTEVYNDFIVIGEAVNNSAQVAARAQNLDPASSTNVSRIGRKTVRYRAAGYSTKRQCEDLAVWKLKRSAALQKSVSVSCSQIMHLNENELISIVRSDKAGSPVERHLVQGFTRPLTWSGPMQISAVSVQDFPTATVTGWPT</sequence>
<organism evidence="1">
    <name type="scientific">Siphoviridae sp. ctoiW10</name>
    <dbReference type="NCBI Taxonomy" id="2827592"/>
    <lineage>
        <taxon>Viruses</taxon>
        <taxon>Duplodnaviria</taxon>
        <taxon>Heunggongvirae</taxon>
        <taxon>Uroviricota</taxon>
        <taxon>Caudoviricetes</taxon>
    </lineage>
</organism>